<protein>
    <submittedName>
        <fullName evidence="3">RNA-binding protein</fullName>
    </submittedName>
</protein>
<evidence type="ECO:0000259" key="2">
    <source>
        <dbReference type="Pfam" id="PF04296"/>
    </source>
</evidence>
<dbReference type="NCBIfam" id="NF006622">
    <property type="entry name" value="PRK09190.1"/>
    <property type="match status" value="1"/>
</dbReference>
<dbReference type="AlphaFoldDB" id="A0A7L5BWN3"/>
<dbReference type="SUPFAM" id="SSF64376">
    <property type="entry name" value="YlxR-like"/>
    <property type="match status" value="1"/>
</dbReference>
<feature type="domain" description="YlxR" evidence="2">
    <location>
        <begin position="15"/>
        <end position="90"/>
    </location>
</feature>
<proteinExistence type="predicted"/>
<reference evidence="3 4" key="1">
    <citation type="submission" date="2020-02" db="EMBL/GenBank/DDBJ databases">
        <title>complete genome sequence of Rhodobacteraceae bacterium.</title>
        <authorList>
            <person name="Park J."/>
            <person name="Kim Y.-S."/>
            <person name="Kim K.-H."/>
        </authorList>
    </citation>
    <scope>NUCLEOTIDE SEQUENCE [LARGE SCALE GENOMIC DNA]</scope>
    <source>
        <strain evidence="3 4">RR4-56</strain>
    </source>
</reference>
<gene>
    <name evidence="3" type="ORF">G5B40_16030</name>
</gene>
<dbReference type="Gene3D" id="3.30.1330.30">
    <property type="match status" value="1"/>
</dbReference>
<feature type="region of interest" description="Disordered" evidence="1">
    <location>
        <begin position="1"/>
        <end position="20"/>
    </location>
</feature>
<dbReference type="PANTHER" id="PTHR34215">
    <property type="entry name" value="BLL0784 PROTEIN"/>
    <property type="match status" value="1"/>
</dbReference>
<dbReference type="Gene3D" id="3.30.1230.10">
    <property type="entry name" value="YlxR-like"/>
    <property type="match status" value="1"/>
</dbReference>
<dbReference type="InterPro" id="IPR037465">
    <property type="entry name" value="YlxR"/>
</dbReference>
<evidence type="ECO:0000313" key="3">
    <source>
        <dbReference type="EMBL" id="QIE56810.1"/>
    </source>
</evidence>
<dbReference type="RefSeq" id="WP_165100575.1">
    <property type="nucleotide sequence ID" value="NZ_CP049056.1"/>
</dbReference>
<dbReference type="Proteomes" id="UP000503336">
    <property type="component" value="Chromosome"/>
</dbReference>
<dbReference type="InterPro" id="IPR007393">
    <property type="entry name" value="YlxR_dom"/>
</dbReference>
<dbReference type="SUPFAM" id="SSF55315">
    <property type="entry name" value="L30e-like"/>
    <property type="match status" value="1"/>
</dbReference>
<dbReference type="KEGG" id="hdh:G5B40_16030"/>
<feature type="compositionally biased region" description="Basic and acidic residues" evidence="1">
    <location>
        <begin position="1"/>
        <end position="17"/>
    </location>
</feature>
<name>A0A7L5BWN3_9RHOB</name>
<evidence type="ECO:0000313" key="4">
    <source>
        <dbReference type="Proteomes" id="UP000503336"/>
    </source>
</evidence>
<organism evidence="3 4">
    <name type="scientific">Pikeienuella piscinae</name>
    <dbReference type="NCBI Taxonomy" id="2748098"/>
    <lineage>
        <taxon>Bacteria</taxon>
        <taxon>Pseudomonadati</taxon>
        <taxon>Pseudomonadota</taxon>
        <taxon>Alphaproteobacteria</taxon>
        <taxon>Rhodobacterales</taxon>
        <taxon>Paracoccaceae</taxon>
        <taxon>Pikeienuella</taxon>
    </lineage>
</organism>
<dbReference type="PANTHER" id="PTHR34215:SF1">
    <property type="entry name" value="YLXR DOMAIN-CONTAINING PROTEIN"/>
    <property type="match status" value="1"/>
</dbReference>
<accession>A0A7L5BWN3</accession>
<dbReference type="EMBL" id="CP049056">
    <property type="protein sequence ID" value="QIE56810.1"/>
    <property type="molecule type" value="Genomic_DNA"/>
</dbReference>
<evidence type="ECO:0000256" key="1">
    <source>
        <dbReference type="SAM" id="MobiDB-lite"/>
    </source>
</evidence>
<dbReference type="InterPro" id="IPR035931">
    <property type="entry name" value="YlxR-like_sf"/>
</dbReference>
<keyword evidence="4" id="KW-1185">Reference proteome</keyword>
<dbReference type="CDD" id="cd00279">
    <property type="entry name" value="YlxR"/>
    <property type="match status" value="1"/>
</dbReference>
<sequence length="206" mass="21791">MTRGGAAKEKDGPERRCIATGESGGTDRLIRFVLDPDGRLTPDLAARLPGRGVWLTAKRTLVAKAVKKRLFSRGFRQPVEAPADLADRLEALLVTRLVEALGIARKAGLAVTGFEKVRARLKKGRVGALLAASDGAEDGRGKLIAVVTAIEKAGGGAIPIVDALRSEELGLAFGRDSVIHAALDQGGATDRVIREARRLDGFRQPG</sequence>
<dbReference type="Pfam" id="PF04296">
    <property type="entry name" value="YlxR"/>
    <property type="match status" value="1"/>
</dbReference>
<dbReference type="InterPro" id="IPR029064">
    <property type="entry name" value="Ribosomal_eL30-like_sf"/>
</dbReference>